<proteinExistence type="predicted"/>
<keyword evidence="3" id="KW-1185">Reference proteome</keyword>
<dbReference type="AlphaFoldDB" id="A0A162TS53"/>
<evidence type="ECO:0000313" key="3">
    <source>
        <dbReference type="Proteomes" id="UP000076603"/>
    </source>
</evidence>
<dbReference type="EMBL" id="LWAE01000002">
    <property type="protein sequence ID" value="KZL92987.1"/>
    <property type="molecule type" value="Genomic_DNA"/>
</dbReference>
<gene>
    <name evidence="2" type="ORF">CLMAG_28010</name>
</gene>
<keyword evidence="1" id="KW-0812">Transmembrane</keyword>
<protein>
    <submittedName>
        <fullName evidence="2">Uncharacterized protein</fullName>
    </submittedName>
</protein>
<dbReference type="PATRIC" id="fig|1121326.3.peg.2815"/>
<dbReference type="Proteomes" id="UP000076603">
    <property type="component" value="Unassembled WGS sequence"/>
</dbReference>
<accession>A0A162TS53</accession>
<feature type="transmembrane region" description="Helical" evidence="1">
    <location>
        <begin position="49"/>
        <end position="68"/>
    </location>
</feature>
<dbReference type="STRING" id="1121326.CLMAG_28010"/>
<dbReference type="RefSeq" id="WP_066622895.1">
    <property type="nucleotide sequence ID" value="NZ_FQXL01000049.1"/>
</dbReference>
<feature type="transmembrane region" description="Helical" evidence="1">
    <location>
        <begin position="7"/>
        <end position="29"/>
    </location>
</feature>
<evidence type="ECO:0000313" key="2">
    <source>
        <dbReference type="EMBL" id="KZL92987.1"/>
    </source>
</evidence>
<evidence type="ECO:0000256" key="1">
    <source>
        <dbReference type="SAM" id="Phobius"/>
    </source>
</evidence>
<keyword evidence="1" id="KW-0472">Membrane</keyword>
<keyword evidence="1" id="KW-1133">Transmembrane helix</keyword>
<name>A0A162TS53_9CLOT</name>
<sequence>MKLSMEFIRILMIIANVFFIVGLTKIVTLVMPAISGQEHCQLRKDIKEWVIALEVFIGILCIAVFVSLR</sequence>
<organism evidence="2 3">
    <name type="scientific">Clostridium magnum DSM 2767</name>
    <dbReference type="NCBI Taxonomy" id="1121326"/>
    <lineage>
        <taxon>Bacteria</taxon>
        <taxon>Bacillati</taxon>
        <taxon>Bacillota</taxon>
        <taxon>Clostridia</taxon>
        <taxon>Eubacteriales</taxon>
        <taxon>Clostridiaceae</taxon>
        <taxon>Clostridium</taxon>
    </lineage>
</organism>
<reference evidence="2 3" key="1">
    <citation type="submission" date="2016-04" db="EMBL/GenBank/DDBJ databases">
        <title>Genome sequence of Clostridium magnum DSM 2767.</title>
        <authorList>
            <person name="Poehlein A."/>
            <person name="Uhlig R."/>
            <person name="Fischer R."/>
            <person name="Bahl H."/>
            <person name="Daniel R."/>
        </authorList>
    </citation>
    <scope>NUCLEOTIDE SEQUENCE [LARGE SCALE GENOMIC DNA]</scope>
    <source>
        <strain evidence="2 3">DSM 2767</strain>
    </source>
</reference>
<comment type="caution">
    <text evidence="2">The sequence shown here is derived from an EMBL/GenBank/DDBJ whole genome shotgun (WGS) entry which is preliminary data.</text>
</comment>